<dbReference type="Gene3D" id="3.40.50.200">
    <property type="entry name" value="Peptidase S8/S53 domain"/>
    <property type="match status" value="1"/>
</dbReference>
<feature type="region of interest" description="Disordered" evidence="8">
    <location>
        <begin position="1154"/>
        <end position="1174"/>
    </location>
</feature>
<evidence type="ECO:0000256" key="8">
    <source>
        <dbReference type="SAM" id="MobiDB-lite"/>
    </source>
</evidence>
<evidence type="ECO:0000256" key="9">
    <source>
        <dbReference type="SAM" id="SignalP"/>
    </source>
</evidence>
<dbReference type="Pfam" id="PF00082">
    <property type="entry name" value="Peptidase_S8"/>
    <property type="match status" value="1"/>
</dbReference>
<dbReference type="InterPro" id="IPR023827">
    <property type="entry name" value="Peptidase_S8_Asp-AS"/>
</dbReference>
<evidence type="ECO:0000259" key="10">
    <source>
        <dbReference type="Pfam" id="PF00082"/>
    </source>
</evidence>
<keyword evidence="2 6" id="KW-0645">Protease</keyword>
<dbReference type="EMBL" id="JAVDDT010000006">
    <property type="protein sequence ID" value="MDQ2070162.1"/>
    <property type="molecule type" value="Genomic_DNA"/>
</dbReference>
<feature type="domain" description="GH29D-like beta-sandwich" evidence="12">
    <location>
        <begin position="938"/>
        <end position="1005"/>
    </location>
</feature>
<feature type="signal peptide" evidence="9">
    <location>
        <begin position="1"/>
        <end position="27"/>
    </location>
</feature>
<keyword evidence="14" id="KW-1185">Reference proteome</keyword>
<dbReference type="InterPro" id="IPR022398">
    <property type="entry name" value="Peptidase_S8_His-AS"/>
</dbReference>
<evidence type="ECO:0000256" key="7">
    <source>
        <dbReference type="RuleBase" id="RU003355"/>
    </source>
</evidence>
<keyword evidence="1" id="KW-0964">Secreted</keyword>
<dbReference type="PANTHER" id="PTHR10795">
    <property type="entry name" value="PROPROTEIN CONVERTASE SUBTILISIN/KEXIN"/>
    <property type="match status" value="1"/>
</dbReference>
<feature type="chain" id="PRO_5045684839" evidence="9">
    <location>
        <begin position="28"/>
        <end position="1541"/>
    </location>
</feature>
<dbReference type="InterPro" id="IPR046450">
    <property type="entry name" value="PA_dom_sf"/>
</dbReference>
<dbReference type="PROSITE" id="PS00137">
    <property type="entry name" value="SUBTILASE_HIS"/>
    <property type="match status" value="1"/>
</dbReference>
<dbReference type="InterPro" id="IPR059177">
    <property type="entry name" value="GH29D-like_dom"/>
</dbReference>
<feature type="active site" description="Charge relay system" evidence="6">
    <location>
        <position position="209"/>
    </location>
</feature>
<evidence type="ECO:0000256" key="1">
    <source>
        <dbReference type="ARBA" id="ARBA00022525"/>
    </source>
</evidence>
<dbReference type="InterPro" id="IPR000209">
    <property type="entry name" value="Peptidase_S8/S53_dom"/>
</dbReference>
<feature type="active site" description="Charge relay system" evidence="6">
    <location>
        <position position="597"/>
    </location>
</feature>
<dbReference type="PROSITE" id="PS51892">
    <property type="entry name" value="SUBTILASE"/>
    <property type="match status" value="1"/>
</dbReference>
<dbReference type="Pfam" id="PF02225">
    <property type="entry name" value="PA"/>
    <property type="match status" value="1"/>
</dbReference>
<evidence type="ECO:0000259" key="11">
    <source>
        <dbReference type="Pfam" id="PF02225"/>
    </source>
</evidence>
<dbReference type="InterPro" id="IPR036852">
    <property type="entry name" value="Peptidase_S8/S53_dom_sf"/>
</dbReference>
<accession>A0ABU0W7Z7</accession>
<organism evidence="13 14">
    <name type="scientific">Natronospira bacteriovora</name>
    <dbReference type="NCBI Taxonomy" id="3069753"/>
    <lineage>
        <taxon>Bacteria</taxon>
        <taxon>Pseudomonadati</taxon>
        <taxon>Pseudomonadota</taxon>
        <taxon>Gammaproteobacteria</taxon>
        <taxon>Natronospirales</taxon>
        <taxon>Natronospiraceae</taxon>
        <taxon>Natronospira</taxon>
    </lineage>
</organism>
<proteinExistence type="inferred from homology"/>
<keyword evidence="5 6" id="KW-0720">Serine protease</keyword>
<dbReference type="PROSITE" id="PS00136">
    <property type="entry name" value="SUBTILASE_ASP"/>
    <property type="match status" value="1"/>
</dbReference>
<dbReference type="InterPro" id="IPR003137">
    <property type="entry name" value="PA_domain"/>
</dbReference>
<dbReference type="Proteomes" id="UP001239019">
    <property type="component" value="Unassembled WGS sequence"/>
</dbReference>
<gene>
    <name evidence="13" type="ORF">RBH19_09760</name>
</gene>
<dbReference type="SUPFAM" id="SSF52025">
    <property type="entry name" value="PA domain"/>
    <property type="match status" value="1"/>
</dbReference>
<evidence type="ECO:0000256" key="3">
    <source>
        <dbReference type="ARBA" id="ARBA00022729"/>
    </source>
</evidence>
<evidence type="ECO:0000313" key="14">
    <source>
        <dbReference type="Proteomes" id="UP001239019"/>
    </source>
</evidence>
<feature type="domain" description="PA" evidence="11">
    <location>
        <begin position="436"/>
        <end position="518"/>
    </location>
</feature>
<dbReference type="InterPro" id="IPR023828">
    <property type="entry name" value="Peptidase_S8_Ser-AS"/>
</dbReference>
<keyword evidence="4 6" id="KW-0378">Hydrolase</keyword>
<comment type="caution">
    <text evidence="13">The sequence shown here is derived from an EMBL/GenBank/DDBJ whole genome shotgun (WGS) entry which is preliminary data.</text>
</comment>
<dbReference type="InterPro" id="IPR045051">
    <property type="entry name" value="SBT"/>
</dbReference>
<evidence type="ECO:0000256" key="4">
    <source>
        <dbReference type="ARBA" id="ARBA00022801"/>
    </source>
</evidence>
<dbReference type="Gene3D" id="3.50.30.30">
    <property type="match status" value="1"/>
</dbReference>
<evidence type="ECO:0000256" key="6">
    <source>
        <dbReference type="PROSITE-ProRule" id="PRU01240"/>
    </source>
</evidence>
<evidence type="ECO:0000256" key="5">
    <source>
        <dbReference type="ARBA" id="ARBA00022825"/>
    </source>
</evidence>
<feature type="domain" description="Peptidase S8/S53" evidence="10">
    <location>
        <begin position="200"/>
        <end position="638"/>
    </location>
</feature>
<feature type="active site" description="Charge relay system" evidence="6">
    <location>
        <position position="277"/>
    </location>
</feature>
<keyword evidence="3 9" id="KW-0732">Signal</keyword>
<dbReference type="SUPFAM" id="SSF52743">
    <property type="entry name" value="Subtilisin-like"/>
    <property type="match status" value="1"/>
</dbReference>
<protein>
    <submittedName>
        <fullName evidence="13">S8 family serine peptidase</fullName>
    </submittedName>
</protein>
<dbReference type="InterPro" id="IPR015500">
    <property type="entry name" value="Peptidase_S8_subtilisin-rel"/>
</dbReference>
<sequence>MMTSAKKGLPTLAASLLLGMSSATLFAGQPGQAFESLDQALSRTAAPEQASHIKLRGEDPDERATYIIRLHEPPAARYRGGIPGLKATSNRVTGAERFDASRAEVRAYRDYLQTRQQEVIAGIAAETGVFLQPERQWQLALNAFAVEIDLRTARQIAAMPEVAHIKREIVYQPLTFIGPEYINATPIWSGELGAELETRGEGVVIGIVDSGIQSTHESFAAVASDGYEHVNPLGAGNYIGVCDPEHDDFDDSYACNDKLIGSFFFGSAEDAHDENGHGTHVAGTAAGNPVTTPGGIPLSGVAPRANIVNYRICAGGCTGMPDVAEDILERGLVDVINYSIGPVSGGGDPYWESSAAAFLSLNEAGVTTFAAGGNSGPGAETISNFGPWNVTVGSSHHGGSFITPASVTGPEPVPADLEDMATIPSSGLFLPEAIDAELVDADAVDSGNYQACNALPEDSMLGMIGVAEVGGCPFADKAVNMADAGAVAAIYYSGDDYGDHGIPAMGGDFPIPAVWVDYPVSLDLIAWVNDEDDASGRLHATEMVQQGADVMSGFSSRGPGNAPYGMLPGPDVVAPGHNVLAAYVGDDDEYVAIGGTSMASPHAAGAGALLRALKPDWTPTELQSALMLTADIGVLKKEDGSTPADIFDQGSGRVNVANAARTGLLMDETYDNFVDADPNGGSLELHELNVPFLTRLACDVAGCSWTRTLTATHDGSWTVIAGLSGGDIQVSPANFSLVEGESQEITVTVSGGSGSDWHFGGVLIEEDSSASSRAHLPVAVTFDGEEAGPDTGDRFDLDGVSVPGGQGNALEIELVAPRGELAGIDWELNYSTASGAWRDEFRMEIIDPDGERILAGGAADAWDAPPGEVLDYDFGWPSSGGSSSDSRSIDDFDGQVDSGVWTVRLWGTYAVQPHGTLTDDSFIQLNIDQAVPAPSLDPEGGTWMAGDSVDVTITVADTDMTIHYTTDGSEPDQASGTEIASGESIEISETTTLKAVAFDPDGSPDDISIVVAATYHFYDEVSIEDENGDAIEDMNLAAGDRVRFYPSGGSGDFSASALNVTTGESANVVDFHGAFYEFEVPAQGAFAGDYTIELVDDETGASVSFTVSVDLGIDSRHDYLVANGDSTEVRVRGATAGYGFSLLVEDADGQDGSAIASMDPADVSADDDHGSANAARSHVVSAGVSEATAFQIRAVPSDGTYGEVVLDGLTVDVGETYAGWIHNELGHELADVQVATPEAIGPAERQYMAFSDGDGVFTLTAPAPEGEDSHALSFTLPGYVSEVVDGADCVGDTPQCDVVLQSASAEINGSVIGLEDGESVNLYLVYQGGADELELGPVVINGSGEGEDAFQLDANYQATYAEIRVRGFGYEDFSDDQGGDGFSFAGMGDAVDAGDLALMPTTPVIESATVVTAMNASATIAASIDSNERASVITLNYGSSADDLDSSLEEVTLSAEDGLVDLEFEISGLECDQEVFYEISVANDRGHTVATDPDNFVVQCASSGGGSGGSCSLGDGRGPVDPLLPLIALMAMLGLLARRRV</sequence>
<evidence type="ECO:0000256" key="2">
    <source>
        <dbReference type="ARBA" id="ARBA00022670"/>
    </source>
</evidence>
<name>A0ABU0W7Z7_9GAMM</name>
<evidence type="ECO:0000313" key="13">
    <source>
        <dbReference type="EMBL" id="MDQ2070162.1"/>
    </source>
</evidence>
<comment type="similarity">
    <text evidence="6 7">Belongs to the peptidase S8 family.</text>
</comment>
<evidence type="ECO:0000259" key="12">
    <source>
        <dbReference type="Pfam" id="PF13290"/>
    </source>
</evidence>
<dbReference type="RefSeq" id="WP_306728660.1">
    <property type="nucleotide sequence ID" value="NZ_JAVDDT010000006.1"/>
</dbReference>
<dbReference type="PROSITE" id="PS00138">
    <property type="entry name" value="SUBTILASE_SER"/>
    <property type="match status" value="1"/>
</dbReference>
<reference evidence="13 14" key="1">
    <citation type="submission" date="2023-08" db="EMBL/GenBank/DDBJ databases">
        <title>Whole-genome sequencing of halo(alkali)philic microorganisms from hypersaline lakes.</title>
        <authorList>
            <person name="Sorokin D.Y."/>
            <person name="Abbas B."/>
            <person name="Merkel A.Y."/>
        </authorList>
    </citation>
    <scope>NUCLEOTIDE SEQUENCE [LARGE SCALE GENOMIC DNA]</scope>
    <source>
        <strain evidence="13 14">AB-CW4</strain>
    </source>
</reference>
<dbReference type="Pfam" id="PF13290">
    <property type="entry name" value="CHB_HEX_C_1"/>
    <property type="match status" value="1"/>
</dbReference>
<dbReference type="PRINTS" id="PR00723">
    <property type="entry name" value="SUBTILISIN"/>
</dbReference>